<evidence type="ECO:0000256" key="1">
    <source>
        <dbReference type="SAM" id="MobiDB-lite"/>
    </source>
</evidence>
<proteinExistence type="predicted"/>
<organism evidence="3">
    <name type="scientific">Naegleria gruberi</name>
    <name type="common">Amoeba</name>
    <dbReference type="NCBI Taxonomy" id="5762"/>
    <lineage>
        <taxon>Eukaryota</taxon>
        <taxon>Discoba</taxon>
        <taxon>Heterolobosea</taxon>
        <taxon>Tetramitia</taxon>
        <taxon>Eutetramitia</taxon>
        <taxon>Vahlkampfiidae</taxon>
        <taxon>Naegleria</taxon>
    </lineage>
</organism>
<dbReference type="InterPro" id="IPR036047">
    <property type="entry name" value="F-box-like_dom_sf"/>
</dbReference>
<dbReference type="KEGG" id="ngr:NAEGRDRAFT_73558"/>
<protein>
    <submittedName>
        <fullName evidence="2">Predicted protein</fullName>
    </submittedName>
</protein>
<name>D2VWZ4_NAEGR</name>
<dbReference type="AlphaFoldDB" id="D2VWZ4"/>
<dbReference type="EMBL" id="GG738905">
    <property type="protein sequence ID" value="EFC38712.1"/>
    <property type="molecule type" value="Genomic_DNA"/>
</dbReference>
<keyword evidence="3" id="KW-1185">Reference proteome</keyword>
<dbReference type="RefSeq" id="XP_002671456.1">
    <property type="nucleotide sequence ID" value="XM_002671410.1"/>
</dbReference>
<reference evidence="2 3" key="1">
    <citation type="journal article" date="2010" name="Cell">
        <title>The genome of Naegleria gruberi illuminates early eukaryotic versatility.</title>
        <authorList>
            <person name="Fritz-Laylin L.K."/>
            <person name="Prochnik S.E."/>
            <person name="Ginger M.L."/>
            <person name="Dacks J.B."/>
            <person name="Carpenter M.L."/>
            <person name="Field M.C."/>
            <person name="Kuo A."/>
            <person name="Paredez A."/>
            <person name="Chapman J."/>
            <person name="Pham J."/>
            <person name="Shu S."/>
            <person name="Neupane R."/>
            <person name="Cipriano M."/>
            <person name="Mancuso J."/>
            <person name="Tu H."/>
            <person name="Salamov A."/>
            <person name="Lindquist E."/>
            <person name="Shapiro H."/>
            <person name="Lucas S."/>
            <person name="Grigoriev I.V."/>
            <person name="Cande W.Z."/>
            <person name="Fulton C."/>
            <person name="Rokhsar D.S."/>
            <person name="Dawson S.C."/>
        </authorList>
    </citation>
    <scope>NUCLEOTIDE SEQUENCE [LARGE SCALE GENOMIC DNA]</scope>
    <source>
        <strain evidence="2 3">NEG-M</strain>
    </source>
</reference>
<dbReference type="GeneID" id="8858608"/>
<gene>
    <name evidence="2" type="ORF">NAEGRDRAFT_73558</name>
</gene>
<feature type="region of interest" description="Disordered" evidence="1">
    <location>
        <begin position="114"/>
        <end position="142"/>
    </location>
</feature>
<sequence length="413" mass="49165">MFKHQAQTFPANFHQDDESALDDIETTLSIHNNPSCFNHHQLLSSDTITIIASFLPISDWFSMSAVNECWFQAMHHGMNHEWKRIYYKEWKLDRIIAHHDHLKLYDENDLKMEKGKFNPGKGEEEEQHDEEDNDHDDDLRGDEEGTVDWMRVIQYYLNKLPIKTETVERGECLNFCEERNKRMEWESPIIQNGKGIVEGENSFSIFQFSFHVLNRMKESIENFKNMDESLEDLQLELFKQYRVCLFMEYLSLGFRPSVVSDVVNIWEGIYDNEPILTLPLVSFLFILHQDNPIEIMEEFIQEEYGEISNWIYVSLSQCPQDRLGFSLILKELDLTNFSYDWNGKLPWYHQTDINEKNFPLYLGVSQHLADYETSYYMDDYDTSPCRVYHLSISCELLATHHVKLYREEKIMNY</sequence>
<dbReference type="InParanoid" id="D2VWZ4"/>
<dbReference type="VEuPathDB" id="AmoebaDB:NAEGRDRAFT_73558"/>
<feature type="compositionally biased region" description="Acidic residues" evidence="1">
    <location>
        <begin position="123"/>
        <end position="142"/>
    </location>
</feature>
<evidence type="ECO:0000313" key="3">
    <source>
        <dbReference type="Proteomes" id="UP000006671"/>
    </source>
</evidence>
<evidence type="ECO:0000313" key="2">
    <source>
        <dbReference type="EMBL" id="EFC38712.1"/>
    </source>
</evidence>
<dbReference type="SUPFAM" id="SSF81383">
    <property type="entry name" value="F-box domain"/>
    <property type="match status" value="1"/>
</dbReference>
<accession>D2VWZ4</accession>
<dbReference type="Proteomes" id="UP000006671">
    <property type="component" value="Unassembled WGS sequence"/>
</dbReference>